<dbReference type="SUPFAM" id="SSF53474">
    <property type="entry name" value="alpha/beta-Hydrolases"/>
    <property type="match status" value="2"/>
</dbReference>
<dbReference type="GO" id="GO:0052689">
    <property type="term" value="F:carboxylic ester hydrolase activity"/>
    <property type="evidence" value="ECO:0007669"/>
    <property type="project" value="UniProtKB-ARBA"/>
</dbReference>
<dbReference type="EMBL" id="ABVL01000014">
    <property type="protein sequence ID" value="EDY18104.1"/>
    <property type="molecule type" value="Genomic_DNA"/>
</dbReference>
<evidence type="ECO:0000313" key="4">
    <source>
        <dbReference type="EMBL" id="EDY18104.1"/>
    </source>
</evidence>
<keyword evidence="1" id="KW-0378">Hydrolase</keyword>
<dbReference type="RefSeq" id="WP_006981564.1">
    <property type="nucleotide sequence ID" value="NZ_ABVL01000014.1"/>
</dbReference>
<dbReference type="PANTHER" id="PTHR22946">
    <property type="entry name" value="DIENELACTONE HYDROLASE DOMAIN-CONTAINING PROTEIN-RELATED"/>
    <property type="match status" value="1"/>
</dbReference>
<name>B4D5Q1_9BACT</name>
<evidence type="ECO:0000256" key="2">
    <source>
        <dbReference type="SAM" id="MobiDB-lite"/>
    </source>
</evidence>
<sequence>MKTLALASLFAVLLGSISQADPLPGTQPLEATGDLSARMVEGIDHWLDRETTHTAEERARTWGKAAGDRAHWDDFANARREELRQILGIVDKRESGLIEEIRTAGVSSAEDHNAPSAIHVCWPVFPGVHGEGVLFRPAGTPRGVIIILPDADEIPERAPHAAALTAQGWLVLAPTLVDRRDNWSGSEVLQRVTNQPHREWIYRQAFELGRTLIGYEAQKVFAAIDALRAPGSPYATAAEHLGVAGSGEGGLVALVSAALDPRIQAATVAGYFGPHDRLYSEPIYRNVFALLRNFGNAELAALAAPHPLFVDPNGTPTVSGPPPATGQRKGAAPGAITAFSNDEVTAESTRANAILHSLGTPEIKVCGASGPDAWSYLAATLSSSSPPPPPSTPVSSFPAPTADFIDARQKRTVKELESFTQSLVAPIEIQRDADVWSKVKPGPEWDTARHALYERVSRGSIGKIDAPFLPPNPRTRLLYETDKVRAYEVMLDVYPDVYAWGWLLVPKDLKPGERRPVVVCQHGLEGLPEDAVNPDPKGPNYHFYKGFATQLAEQGFITYAPHNPYRGQDKFRVLQRRANPLGLSLFSFIIAQHDVTTQWLANLPFVDPQRIAFYGLSYGGKTAMRVPAMLDRYCLSICPAIQRVDPQKCEPHLSWHVHGLTGVRNARMEPGQQRQLRRDGHAHRTAPLHGRARTQ</sequence>
<proteinExistence type="predicted"/>
<dbReference type="eggNOG" id="COG1073">
    <property type="taxonomic scope" value="Bacteria"/>
</dbReference>
<dbReference type="InParanoid" id="B4D5Q1"/>
<dbReference type="STRING" id="497964.CfE428DRAFT_4240"/>
<evidence type="ECO:0000313" key="5">
    <source>
        <dbReference type="Proteomes" id="UP000005824"/>
    </source>
</evidence>
<dbReference type="InterPro" id="IPR029058">
    <property type="entry name" value="AB_hydrolase_fold"/>
</dbReference>
<dbReference type="InterPro" id="IPR050261">
    <property type="entry name" value="FrsA_esterase"/>
</dbReference>
<reference evidence="4 5" key="1">
    <citation type="journal article" date="2011" name="J. Bacteriol.">
        <title>Genome sequence of Chthoniobacter flavus Ellin428, an aerobic heterotrophic soil bacterium.</title>
        <authorList>
            <person name="Kant R."/>
            <person name="van Passel M.W."/>
            <person name="Palva A."/>
            <person name="Lucas S."/>
            <person name="Lapidus A."/>
            <person name="Glavina Del Rio T."/>
            <person name="Dalin E."/>
            <person name="Tice H."/>
            <person name="Bruce D."/>
            <person name="Goodwin L."/>
            <person name="Pitluck S."/>
            <person name="Larimer F.W."/>
            <person name="Land M.L."/>
            <person name="Hauser L."/>
            <person name="Sangwan P."/>
            <person name="de Vos W.M."/>
            <person name="Janssen P.H."/>
            <person name="Smidt H."/>
        </authorList>
    </citation>
    <scope>NUCLEOTIDE SEQUENCE [LARGE SCALE GENOMIC DNA]</scope>
    <source>
        <strain evidence="4 5">Ellin428</strain>
    </source>
</reference>
<organism evidence="4 5">
    <name type="scientific">Chthoniobacter flavus Ellin428</name>
    <dbReference type="NCBI Taxonomy" id="497964"/>
    <lineage>
        <taxon>Bacteria</taxon>
        <taxon>Pseudomonadati</taxon>
        <taxon>Verrucomicrobiota</taxon>
        <taxon>Spartobacteria</taxon>
        <taxon>Chthoniobacterales</taxon>
        <taxon>Chthoniobacteraceae</taxon>
        <taxon>Chthoniobacter</taxon>
    </lineage>
</organism>
<dbReference type="PANTHER" id="PTHR22946:SF9">
    <property type="entry name" value="POLYKETIDE TRANSFERASE AF380"/>
    <property type="match status" value="1"/>
</dbReference>
<keyword evidence="5" id="KW-1185">Reference proteome</keyword>
<feature type="chain" id="PRO_5002802835" description="Dienelactone hydrolase domain-containing protein" evidence="3">
    <location>
        <begin position="21"/>
        <end position="695"/>
    </location>
</feature>
<accession>B4D5Q1</accession>
<dbReference type="AlphaFoldDB" id="B4D5Q1"/>
<comment type="caution">
    <text evidence="4">The sequence shown here is derived from an EMBL/GenBank/DDBJ whole genome shotgun (WGS) entry which is preliminary data.</text>
</comment>
<feature type="compositionally biased region" description="Basic residues" evidence="2">
    <location>
        <begin position="680"/>
        <end position="695"/>
    </location>
</feature>
<evidence type="ECO:0000256" key="3">
    <source>
        <dbReference type="SAM" id="SignalP"/>
    </source>
</evidence>
<evidence type="ECO:0008006" key="6">
    <source>
        <dbReference type="Google" id="ProtNLM"/>
    </source>
</evidence>
<gene>
    <name evidence="4" type="ORF">CfE428DRAFT_4240</name>
</gene>
<keyword evidence="3" id="KW-0732">Signal</keyword>
<dbReference type="Gene3D" id="3.40.50.1820">
    <property type="entry name" value="alpha/beta hydrolase"/>
    <property type="match status" value="2"/>
</dbReference>
<protein>
    <recommendedName>
        <fullName evidence="6">Dienelactone hydrolase domain-containing protein</fullName>
    </recommendedName>
</protein>
<feature type="region of interest" description="Disordered" evidence="2">
    <location>
        <begin position="669"/>
        <end position="695"/>
    </location>
</feature>
<dbReference type="Proteomes" id="UP000005824">
    <property type="component" value="Unassembled WGS sequence"/>
</dbReference>
<feature type="signal peptide" evidence="3">
    <location>
        <begin position="1"/>
        <end position="20"/>
    </location>
</feature>
<evidence type="ECO:0000256" key="1">
    <source>
        <dbReference type="ARBA" id="ARBA00022801"/>
    </source>
</evidence>